<name>A0A1B0FGQ9_GLOMM</name>
<evidence type="ECO:0000313" key="1">
    <source>
        <dbReference type="EnsemblMetazoa" id="GMOY002943-PA"/>
    </source>
</evidence>
<dbReference type="EnsemblMetazoa" id="GMOY002943-RA">
    <property type="protein sequence ID" value="GMOY002943-PA"/>
    <property type="gene ID" value="GMOY002943"/>
</dbReference>
<dbReference type="Proteomes" id="UP000092444">
    <property type="component" value="Unassembled WGS sequence"/>
</dbReference>
<evidence type="ECO:0000313" key="2">
    <source>
        <dbReference type="Proteomes" id="UP000092444"/>
    </source>
</evidence>
<keyword evidence="2" id="KW-1185">Reference proteome</keyword>
<reference evidence="1" key="1">
    <citation type="submission" date="2020-05" db="UniProtKB">
        <authorList>
            <consortium name="EnsemblMetazoa"/>
        </authorList>
    </citation>
    <scope>IDENTIFICATION</scope>
    <source>
        <strain evidence="1">Yale</strain>
    </source>
</reference>
<dbReference type="EMBL" id="CCAG010023275">
    <property type="status" value="NOT_ANNOTATED_CDS"/>
    <property type="molecule type" value="Genomic_DNA"/>
</dbReference>
<sequence length="117" mass="13843">MYVYDLRFHNFHNDNVKMYVWDGTTTSRAYSNACSAQNRNNKVALTWMLIAQSSNNNIKTADHRFLVSGHSFLSHDRDFGNENKKLHFTVQIFHLQEDDQKYGPILNYFHYKPPLDQ</sequence>
<dbReference type="VEuPathDB" id="VectorBase:GMOY002943"/>
<accession>A0A1B0FGQ9</accession>
<dbReference type="AlphaFoldDB" id="A0A1B0FGQ9"/>
<proteinExistence type="predicted"/>
<organism evidence="1 2">
    <name type="scientific">Glossina morsitans morsitans</name>
    <name type="common">Savannah tsetse fly</name>
    <dbReference type="NCBI Taxonomy" id="37546"/>
    <lineage>
        <taxon>Eukaryota</taxon>
        <taxon>Metazoa</taxon>
        <taxon>Ecdysozoa</taxon>
        <taxon>Arthropoda</taxon>
        <taxon>Hexapoda</taxon>
        <taxon>Insecta</taxon>
        <taxon>Pterygota</taxon>
        <taxon>Neoptera</taxon>
        <taxon>Endopterygota</taxon>
        <taxon>Diptera</taxon>
        <taxon>Brachycera</taxon>
        <taxon>Muscomorpha</taxon>
        <taxon>Hippoboscoidea</taxon>
        <taxon>Glossinidae</taxon>
        <taxon>Glossina</taxon>
    </lineage>
</organism>
<protein>
    <submittedName>
        <fullName evidence="1">Uncharacterized protein</fullName>
    </submittedName>
</protein>